<keyword evidence="1" id="KW-0472">Membrane</keyword>
<keyword evidence="1" id="KW-1133">Transmembrane helix</keyword>
<evidence type="ECO:0000313" key="2">
    <source>
        <dbReference type="EMBL" id="BBH07005.1"/>
    </source>
</evidence>
<sequence>MVPELDKQRREVHALFFAKGISADNAECVTEATARSSPSASFVLFGHSSQLQDTLTTMSLWLCNTISYGTILLLAWLSAAERVEMLTVQEHRVPCSLRLEEAPKSFGTEF</sequence>
<proteinExistence type="predicted"/>
<name>A0A4Y1RST6_PRUDU</name>
<accession>A0A4Y1RST6</accession>
<protein>
    <submittedName>
        <fullName evidence="2">Uncharacterized protein</fullName>
    </submittedName>
</protein>
<reference evidence="2" key="1">
    <citation type="journal article" date="2019" name="Science">
        <title>Mutation of a bHLH transcription factor allowed almond domestication.</title>
        <authorList>
            <person name="Sanchez-Perez R."/>
            <person name="Pavan S."/>
            <person name="Mazzeo R."/>
            <person name="Moldovan C."/>
            <person name="Aiese Cigliano R."/>
            <person name="Del Cueto J."/>
            <person name="Ricciardi F."/>
            <person name="Lotti C."/>
            <person name="Ricciardi L."/>
            <person name="Dicenta F."/>
            <person name="Lopez-Marques R.L."/>
            <person name="Lindberg Moller B."/>
        </authorList>
    </citation>
    <scope>NUCLEOTIDE SEQUENCE</scope>
</reference>
<feature type="transmembrane region" description="Helical" evidence="1">
    <location>
        <begin position="58"/>
        <end position="77"/>
    </location>
</feature>
<dbReference type="AlphaFoldDB" id="A0A4Y1RST6"/>
<gene>
    <name evidence="2" type="ORF">Prudu_018801</name>
</gene>
<keyword evidence="1" id="KW-0812">Transmembrane</keyword>
<evidence type="ECO:0000256" key="1">
    <source>
        <dbReference type="SAM" id="Phobius"/>
    </source>
</evidence>
<organism evidence="2">
    <name type="scientific">Prunus dulcis</name>
    <name type="common">Almond</name>
    <name type="synonym">Amygdalus dulcis</name>
    <dbReference type="NCBI Taxonomy" id="3755"/>
    <lineage>
        <taxon>Eukaryota</taxon>
        <taxon>Viridiplantae</taxon>
        <taxon>Streptophyta</taxon>
        <taxon>Embryophyta</taxon>
        <taxon>Tracheophyta</taxon>
        <taxon>Spermatophyta</taxon>
        <taxon>Magnoliopsida</taxon>
        <taxon>eudicotyledons</taxon>
        <taxon>Gunneridae</taxon>
        <taxon>Pentapetalae</taxon>
        <taxon>rosids</taxon>
        <taxon>fabids</taxon>
        <taxon>Rosales</taxon>
        <taxon>Rosaceae</taxon>
        <taxon>Amygdaloideae</taxon>
        <taxon>Amygdaleae</taxon>
        <taxon>Prunus</taxon>
    </lineage>
</organism>
<dbReference type="EMBL" id="AP019303">
    <property type="protein sequence ID" value="BBH07005.1"/>
    <property type="molecule type" value="Genomic_DNA"/>
</dbReference>